<dbReference type="Pfam" id="PF01019">
    <property type="entry name" value="G_glu_transpept"/>
    <property type="match status" value="2"/>
</dbReference>
<proteinExistence type="predicted"/>
<dbReference type="EMBL" id="JALLPJ020000910">
    <property type="protein sequence ID" value="KAL3779993.1"/>
    <property type="molecule type" value="Genomic_DNA"/>
</dbReference>
<evidence type="ECO:0000313" key="2">
    <source>
        <dbReference type="Proteomes" id="UP001530400"/>
    </source>
</evidence>
<organism evidence="1 2">
    <name type="scientific">Cyclotella atomus</name>
    <dbReference type="NCBI Taxonomy" id="382360"/>
    <lineage>
        <taxon>Eukaryota</taxon>
        <taxon>Sar</taxon>
        <taxon>Stramenopiles</taxon>
        <taxon>Ochrophyta</taxon>
        <taxon>Bacillariophyta</taxon>
        <taxon>Coscinodiscophyceae</taxon>
        <taxon>Thalassiosirophycidae</taxon>
        <taxon>Stephanodiscales</taxon>
        <taxon>Stephanodiscaceae</taxon>
        <taxon>Cyclotella</taxon>
    </lineage>
</organism>
<dbReference type="Gene3D" id="1.10.246.130">
    <property type="match status" value="1"/>
</dbReference>
<dbReference type="InterPro" id="IPR029055">
    <property type="entry name" value="Ntn_hydrolases_N"/>
</dbReference>
<dbReference type="Gene3D" id="3.60.20.40">
    <property type="match status" value="1"/>
</dbReference>
<gene>
    <name evidence="1" type="ORF">ACHAWO_000312</name>
</gene>
<dbReference type="InterPro" id="IPR043137">
    <property type="entry name" value="GGT_ssub_C"/>
</dbReference>
<dbReference type="AlphaFoldDB" id="A0ABD3NX10"/>
<dbReference type="PANTHER" id="PTHR43881">
    <property type="entry name" value="GAMMA-GLUTAMYLTRANSPEPTIDASE (AFU_ORTHOLOGUE AFUA_4G13580)"/>
    <property type="match status" value="1"/>
</dbReference>
<dbReference type="InterPro" id="IPR043138">
    <property type="entry name" value="GGT_lsub"/>
</dbReference>
<protein>
    <recommendedName>
        <fullName evidence="3">Gamma-glutamyltransferase</fullName>
    </recommendedName>
</protein>
<reference evidence="1 2" key="1">
    <citation type="submission" date="2024-10" db="EMBL/GenBank/DDBJ databases">
        <title>Updated reference genomes for cyclostephanoid diatoms.</title>
        <authorList>
            <person name="Roberts W.R."/>
            <person name="Alverson A.J."/>
        </authorList>
    </citation>
    <scope>NUCLEOTIDE SEQUENCE [LARGE SCALE GENOMIC DNA]</scope>
    <source>
        <strain evidence="1 2">AJA010-31</strain>
    </source>
</reference>
<keyword evidence="2" id="KW-1185">Reference proteome</keyword>
<dbReference type="PANTHER" id="PTHR43881:SF1">
    <property type="entry name" value="GAMMA-GLUTAMYLTRANSPEPTIDASE (AFU_ORTHOLOGUE AFUA_4G13580)"/>
    <property type="match status" value="1"/>
</dbReference>
<accession>A0ABD3NX10</accession>
<name>A0ABD3NX10_9STRA</name>
<sequence length="466" mass="49873">MMDPLHFSSRRSPIYATNGCVATSQPLATSIGLHILRCGGNAADATIAIAAALAVCEPCSTGLGGDAFGLWFDAKSRRVEGLNGSGRSPAALDLSVVEKCYDGLSKEQMREQFSMGVHSVTVPGAAQAWEDVHSRYGSGRFTLLELLEPAIQLELSVDAKGTAPMPGHIFRNPHLANVLRLLGAQGAQNGFYSAFPGKAIVEAIQKHGGVMTMEDMKNHNSSTFPSPISVEYHGYKLWEIPPNGQGIAGLIALEGLKALEECGLVESSSLKNDKRHPQCSAELLHAQIETMRLGFADARAKVCDPDFVGNDNNVVTTSSTEWLLDKDRIANRASKLFNKDKAVVQGVPDPSSCTVSFQVVDREGNAMSFVNSNYMGFGTGLTPSNCGFTLQNRGAGFSLDPTHPNALAPSKRPYHTIIPAMMTHADTGELYATVSNMGGYMQPQGHMQLVSGLVRGLDPQVRSPLI</sequence>
<dbReference type="Proteomes" id="UP001530400">
    <property type="component" value="Unassembled WGS sequence"/>
</dbReference>
<comment type="caution">
    <text evidence="1">The sequence shown here is derived from an EMBL/GenBank/DDBJ whole genome shotgun (WGS) entry which is preliminary data.</text>
</comment>
<dbReference type="InterPro" id="IPR052896">
    <property type="entry name" value="GGT-like_enzyme"/>
</dbReference>
<evidence type="ECO:0008006" key="3">
    <source>
        <dbReference type="Google" id="ProtNLM"/>
    </source>
</evidence>
<dbReference type="SUPFAM" id="SSF56235">
    <property type="entry name" value="N-terminal nucleophile aminohydrolases (Ntn hydrolases)"/>
    <property type="match status" value="1"/>
</dbReference>
<dbReference type="PRINTS" id="PR01210">
    <property type="entry name" value="GGTRANSPTASE"/>
</dbReference>
<evidence type="ECO:0000313" key="1">
    <source>
        <dbReference type="EMBL" id="KAL3779993.1"/>
    </source>
</evidence>